<evidence type="ECO:0000313" key="2">
    <source>
        <dbReference type="WBParaSite" id="ES5_v2.g12168.t1"/>
    </source>
</evidence>
<dbReference type="WBParaSite" id="ES5_v2.g12168.t1">
    <property type="protein sequence ID" value="ES5_v2.g12168.t1"/>
    <property type="gene ID" value="ES5_v2.g12168"/>
</dbReference>
<dbReference type="Proteomes" id="UP000887579">
    <property type="component" value="Unplaced"/>
</dbReference>
<sequence length="300" mass="33466">MPSSVNSDHNNSPARRKRKNGSVRPRESRSNSLHSKPKDGQSTTTSTATSPSHHKKHHATSNHPSSGQQRPKSTGTHSRSSSYVRTKTKNKDEKKKQIESMKNGNKVETSAKTATIEIEKTKEGSSNNNNQGCFRGLGILYNFADGVDIQLMIVGTLLALVQAALPPFVWLVMGDFVTFAIEREEVKQNKTQELDHLSKHGQTFSTIQEFENSSVGAALVERQVEVDQKFESAANPVFIAMFSLSIATFLAAFLQRLAWEWSGIRQVFRVKKAYIKKLLNMDVAWLESRHSGQVASMLHE</sequence>
<reference evidence="2" key="1">
    <citation type="submission" date="2022-11" db="UniProtKB">
        <authorList>
            <consortium name="WormBaseParasite"/>
        </authorList>
    </citation>
    <scope>IDENTIFICATION</scope>
</reference>
<protein>
    <submittedName>
        <fullName evidence="2">ABC transmembrane type-1 domain-containing protein</fullName>
    </submittedName>
</protein>
<evidence type="ECO:0000313" key="1">
    <source>
        <dbReference type="Proteomes" id="UP000887579"/>
    </source>
</evidence>
<proteinExistence type="predicted"/>
<name>A0AC34F5C2_9BILA</name>
<organism evidence="1 2">
    <name type="scientific">Panagrolaimus sp. ES5</name>
    <dbReference type="NCBI Taxonomy" id="591445"/>
    <lineage>
        <taxon>Eukaryota</taxon>
        <taxon>Metazoa</taxon>
        <taxon>Ecdysozoa</taxon>
        <taxon>Nematoda</taxon>
        <taxon>Chromadorea</taxon>
        <taxon>Rhabditida</taxon>
        <taxon>Tylenchina</taxon>
        <taxon>Panagrolaimomorpha</taxon>
        <taxon>Panagrolaimoidea</taxon>
        <taxon>Panagrolaimidae</taxon>
        <taxon>Panagrolaimus</taxon>
    </lineage>
</organism>
<accession>A0AC34F5C2</accession>